<keyword evidence="8" id="KW-1185">Reference proteome</keyword>
<feature type="domain" description="Calcineurin-like phosphoesterase" evidence="4">
    <location>
        <begin position="128"/>
        <end position="332"/>
    </location>
</feature>
<evidence type="ECO:0000313" key="8">
    <source>
        <dbReference type="Proteomes" id="UP000027135"/>
    </source>
</evidence>
<evidence type="ECO:0000256" key="1">
    <source>
        <dbReference type="ARBA" id="ARBA00022729"/>
    </source>
</evidence>
<dbReference type="SUPFAM" id="SSF49363">
    <property type="entry name" value="Purple acid phosphatase, N-terminal domain"/>
    <property type="match status" value="1"/>
</dbReference>
<name>A0A067RQT9_ZOONE</name>
<dbReference type="PANTHER" id="PTHR45867">
    <property type="entry name" value="PURPLE ACID PHOSPHATASE"/>
    <property type="match status" value="1"/>
</dbReference>
<dbReference type="STRING" id="136037.A0A067RQT9"/>
<gene>
    <name evidence="7" type="ORF">L798_02170</name>
</gene>
<sequence length="431" mass="49691">MLTMFLPFVVILGYVHLVWGYVSYQPEQVHLAFGGNSYEIVVTWSTTNQSNESLVEYGIGGLIKRATGKSTLFVSSENGTRSQYIHRVSLPQLTSGSKYVYHCGSDQGWSDMFWFITSPDESTWSPQLAIFGDLGNENAKSLPHLQEEVQRGMYDAILHVGDFAYDMDSESGRVGDEFMKQIQPIAAYVPYMTCPGNHEEAYNFSNYRARFSMPGSSEGLWYSFDMGPVHFISVSTEVYYFLEYGLKLVTKQYEWLEKDLKEATKPENRDVRPWIVMFGHRPMYCSNTGDDDCTHYGTYTRVGLPFVHWFGLEKLLNDYGVDLVIWAHEHSYERLWPLFNYEVRNGSYEEPYHNPGAPVHIISGSAGCKEDISPFIQELPYWSAFRSTDYGYMRMRIFNKTHLYVEQISVDKEGEVIDHVWIVKNNHTSYA</sequence>
<keyword evidence="2" id="KW-0325">Glycoprotein</keyword>
<dbReference type="Pfam" id="PF16656">
    <property type="entry name" value="Pur_ac_phosph_N"/>
    <property type="match status" value="1"/>
</dbReference>
<dbReference type="OMA" id="FTEFMHR"/>
<dbReference type="InterPro" id="IPR029052">
    <property type="entry name" value="Metallo-depent_PP-like"/>
</dbReference>
<evidence type="ECO:0000259" key="4">
    <source>
        <dbReference type="Pfam" id="PF00149"/>
    </source>
</evidence>
<dbReference type="Gene3D" id="3.60.21.10">
    <property type="match status" value="1"/>
</dbReference>
<dbReference type="EC" id="3.1.3.2" evidence="3"/>
<dbReference type="InParanoid" id="A0A067RQT9"/>
<dbReference type="PANTHER" id="PTHR45867:SF3">
    <property type="entry name" value="ACID PHOSPHATASE TYPE 7"/>
    <property type="match status" value="1"/>
</dbReference>
<dbReference type="Proteomes" id="UP000027135">
    <property type="component" value="Unassembled WGS sequence"/>
</dbReference>
<dbReference type="SUPFAM" id="SSF56300">
    <property type="entry name" value="Metallo-dependent phosphatases"/>
    <property type="match status" value="1"/>
</dbReference>
<dbReference type="GO" id="GO:0003993">
    <property type="term" value="F:acid phosphatase activity"/>
    <property type="evidence" value="ECO:0007669"/>
    <property type="project" value="UniProtKB-EC"/>
</dbReference>
<dbReference type="CDD" id="cd00839">
    <property type="entry name" value="MPP_PAPs"/>
    <property type="match status" value="1"/>
</dbReference>
<proteinExistence type="inferred from homology"/>
<dbReference type="eggNOG" id="KOG1378">
    <property type="taxonomic scope" value="Eukaryota"/>
</dbReference>
<evidence type="ECO:0000259" key="6">
    <source>
        <dbReference type="Pfam" id="PF16656"/>
    </source>
</evidence>
<feature type="domain" description="Purple acid phosphatase C-terminal" evidence="5">
    <location>
        <begin position="357"/>
        <end position="419"/>
    </location>
</feature>
<dbReference type="GO" id="GO:0046872">
    <property type="term" value="F:metal ion binding"/>
    <property type="evidence" value="ECO:0007669"/>
    <property type="project" value="InterPro"/>
</dbReference>
<evidence type="ECO:0000256" key="2">
    <source>
        <dbReference type="ARBA" id="ARBA00023180"/>
    </source>
</evidence>
<organism evidence="7 8">
    <name type="scientific">Zootermopsis nevadensis</name>
    <name type="common">Dampwood termite</name>
    <dbReference type="NCBI Taxonomy" id="136037"/>
    <lineage>
        <taxon>Eukaryota</taxon>
        <taxon>Metazoa</taxon>
        <taxon>Ecdysozoa</taxon>
        <taxon>Arthropoda</taxon>
        <taxon>Hexapoda</taxon>
        <taxon>Insecta</taxon>
        <taxon>Pterygota</taxon>
        <taxon>Neoptera</taxon>
        <taxon>Polyneoptera</taxon>
        <taxon>Dictyoptera</taxon>
        <taxon>Blattodea</taxon>
        <taxon>Blattoidea</taxon>
        <taxon>Termitoidae</taxon>
        <taxon>Termopsidae</taxon>
        <taxon>Zootermopsis</taxon>
    </lineage>
</organism>
<dbReference type="OrthoDB" id="45007at2759"/>
<dbReference type="InterPro" id="IPR025733">
    <property type="entry name" value="PAPs_C"/>
</dbReference>
<feature type="signal peptide" evidence="3">
    <location>
        <begin position="1"/>
        <end position="20"/>
    </location>
</feature>
<protein>
    <recommendedName>
        <fullName evidence="3">Purple acid phosphatase</fullName>
        <ecNumber evidence="3">3.1.3.2</ecNumber>
    </recommendedName>
</protein>
<dbReference type="InterPro" id="IPR041792">
    <property type="entry name" value="MPP_PAP"/>
</dbReference>
<dbReference type="Gene3D" id="2.60.40.380">
    <property type="entry name" value="Purple acid phosphatase-like, N-terminal"/>
    <property type="match status" value="1"/>
</dbReference>
<feature type="domain" description="Purple acid phosphatase N-terminal" evidence="6">
    <location>
        <begin position="26"/>
        <end position="117"/>
    </location>
</feature>
<dbReference type="FunCoup" id="A0A067RQT9">
    <property type="interactions" value="1"/>
</dbReference>
<accession>A0A067RQT9</accession>
<keyword evidence="1 3" id="KW-0732">Signal</keyword>
<dbReference type="AlphaFoldDB" id="A0A067RQT9"/>
<dbReference type="InterPro" id="IPR015914">
    <property type="entry name" value="PAPs_N"/>
</dbReference>
<dbReference type="InterPro" id="IPR008963">
    <property type="entry name" value="Purple_acid_Pase-like_N"/>
</dbReference>
<dbReference type="Pfam" id="PF14008">
    <property type="entry name" value="Metallophos_C"/>
    <property type="match status" value="1"/>
</dbReference>
<evidence type="ECO:0000259" key="5">
    <source>
        <dbReference type="Pfam" id="PF14008"/>
    </source>
</evidence>
<keyword evidence="3" id="KW-0378">Hydrolase</keyword>
<evidence type="ECO:0000313" key="7">
    <source>
        <dbReference type="EMBL" id="KDR23015.1"/>
    </source>
</evidence>
<dbReference type="EMBL" id="KK852478">
    <property type="protein sequence ID" value="KDR23015.1"/>
    <property type="molecule type" value="Genomic_DNA"/>
</dbReference>
<reference evidence="7 8" key="1">
    <citation type="journal article" date="2014" name="Nat. Commun.">
        <title>Molecular traces of alternative social organization in a termite genome.</title>
        <authorList>
            <person name="Terrapon N."/>
            <person name="Li C."/>
            <person name="Robertson H.M."/>
            <person name="Ji L."/>
            <person name="Meng X."/>
            <person name="Booth W."/>
            <person name="Chen Z."/>
            <person name="Childers C.P."/>
            <person name="Glastad K.M."/>
            <person name="Gokhale K."/>
            <person name="Gowin J."/>
            <person name="Gronenberg W."/>
            <person name="Hermansen R.A."/>
            <person name="Hu H."/>
            <person name="Hunt B.G."/>
            <person name="Huylmans A.K."/>
            <person name="Khalil S.M."/>
            <person name="Mitchell R.D."/>
            <person name="Munoz-Torres M.C."/>
            <person name="Mustard J.A."/>
            <person name="Pan H."/>
            <person name="Reese J.T."/>
            <person name="Scharf M.E."/>
            <person name="Sun F."/>
            <person name="Vogel H."/>
            <person name="Xiao J."/>
            <person name="Yang W."/>
            <person name="Yang Z."/>
            <person name="Yang Z."/>
            <person name="Zhou J."/>
            <person name="Zhu J."/>
            <person name="Brent C.S."/>
            <person name="Elsik C.G."/>
            <person name="Goodisman M.A."/>
            <person name="Liberles D.A."/>
            <person name="Roe R.M."/>
            <person name="Vargo E.L."/>
            <person name="Vilcinskas A."/>
            <person name="Wang J."/>
            <person name="Bornberg-Bauer E."/>
            <person name="Korb J."/>
            <person name="Zhang G."/>
            <person name="Liebig J."/>
        </authorList>
    </citation>
    <scope>NUCLEOTIDE SEQUENCE [LARGE SCALE GENOMIC DNA]</scope>
    <source>
        <tissue evidence="7">Whole organism</tissue>
    </source>
</reference>
<comment type="similarity">
    <text evidence="3">Belongs to the metallophosphoesterase superfamily. Purple acid phosphatase family.</text>
</comment>
<dbReference type="InterPro" id="IPR004843">
    <property type="entry name" value="Calcineurin-like_PHP"/>
</dbReference>
<evidence type="ECO:0000256" key="3">
    <source>
        <dbReference type="RuleBase" id="RU361203"/>
    </source>
</evidence>
<comment type="catalytic activity">
    <reaction evidence="3">
        <text>a phosphate monoester + H2O = an alcohol + phosphate</text>
        <dbReference type="Rhea" id="RHEA:15017"/>
        <dbReference type="ChEBI" id="CHEBI:15377"/>
        <dbReference type="ChEBI" id="CHEBI:30879"/>
        <dbReference type="ChEBI" id="CHEBI:43474"/>
        <dbReference type="ChEBI" id="CHEBI:67140"/>
        <dbReference type="EC" id="3.1.3.2"/>
    </reaction>
</comment>
<feature type="chain" id="PRO_5005103665" description="Purple acid phosphatase" evidence="3">
    <location>
        <begin position="21"/>
        <end position="431"/>
    </location>
</feature>
<dbReference type="Pfam" id="PF00149">
    <property type="entry name" value="Metallophos"/>
    <property type="match status" value="1"/>
</dbReference>